<protein>
    <submittedName>
        <fullName evidence="1">Uncharacterized protein</fullName>
    </submittedName>
</protein>
<organism evidence="1 2">
    <name type="scientific">Streptomyces mexicanus</name>
    <dbReference type="NCBI Taxonomy" id="178566"/>
    <lineage>
        <taxon>Bacteria</taxon>
        <taxon>Bacillati</taxon>
        <taxon>Actinomycetota</taxon>
        <taxon>Actinomycetes</taxon>
        <taxon>Kitasatosporales</taxon>
        <taxon>Streptomycetaceae</taxon>
        <taxon>Streptomyces</taxon>
    </lineage>
</organism>
<proteinExistence type="predicted"/>
<accession>A0A7X1I6S8</accession>
<keyword evidence="2" id="KW-1185">Reference proteome</keyword>
<dbReference type="RefSeq" id="WP_159663886.1">
    <property type="nucleotide sequence ID" value="NZ_JACMHY010000022.1"/>
</dbReference>
<comment type="caution">
    <text evidence="1">The sequence shown here is derived from an EMBL/GenBank/DDBJ whole genome shotgun (WGS) entry which is preliminary data.</text>
</comment>
<reference evidence="1 2" key="1">
    <citation type="submission" date="2020-08" db="EMBL/GenBank/DDBJ databases">
        <title>Whole-Genome Sequence of French Clinical Streptomyces mexicanus Strain Q0842.</title>
        <authorList>
            <person name="Boxberger M."/>
            <person name="La Scola B."/>
        </authorList>
    </citation>
    <scope>NUCLEOTIDE SEQUENCE [LARGE SCALE GENOMIC DNA]</scope>
    <source>
        <strain evidence="1 2">Marseille-Q0842</strain>
    </source>
</reference>
<dbReference type="EMBL" id="JACMHY010000022">
    <property type="protein sequence ID" value="MBC2869849.1"/>
    <property type="molecule type" value="Genomic_DNA"/>
</dbReference>
<dbReference type="AlphaFoldDB" id="A0A7X1I6S8"/>
<evidence type="ECO:0000313" key="1">
    <source>
        <dbReference type="EMBL" id="MBC2869849.1"/>
    </source>
</evidence>
<evidence type="ECO:0000313" key="2">
    <source>
        <dbReference type="Proteomes" id="UP000517694"/>
    </source>
</evidence>
<gene>
    <name evidence="1" type="ORF">H1R13_34320</name>
</gene>
<dbReference type="OrthoDB" id="4216660at2"/>
<dbReference type="Proteomes" id="UP000517694">
    <property type="component" value="Unassembled WGS sequence"/>
</dbReference>
<sequence>MITVDLVKRRAQYLVIADDRDAFTNWAEHRRADRLPERRVVHVERQADHPVERQAQWDELEGSVLDAGSESLSLLTVSAVSHAHAAAVARHEYAVANAAVRMGEVIDTHLERGGRGWVAIRIADGGSDGELYGDYAEAFAAQERPEACTYFPISPLTPWTPRMCEEHLEAMTHLRHGCMVYGRPTCR</sequence>
<name>A0A7X1I6S8_9ACTN</name>